<accession>A0A4E0RXS2</accession>
<dbReference type="AlphaFoldDB" id="A0A4E0RXS2"/>
<keyword evidence="1" id="KW-0812">Transmembrane</keyword>
<name>A0A4E0RXS2_FASHE</name>
<comment type="caution">
    <text evidence="2">The sequence shown here is derived from an EMBL/GenBank/DDBJ whole genome shotgun (WGS) entry which is preliminary data.</text>
</comment>
<sequence>MAQKRHQPMLLTSRKKTPTLWIPCPICSESKNVKTVWKFVRRSRNSQVFSHSNRSVFDSYLELQKPLEMVKTDKRGRTCTDPKTRALHLSIEHDDWGTYICTVPSDSSHPANYIWYHIDHVVSEISRSSPVVFPHPNSQPFKVENADQFYRIQSVARQELTKHKGWKEIQLGPFLITSRISQDEAYIERCGPVRVRLTRQCFVRIPRERPPGVEEEMMLQIYDVLREAFDFTVAFHATNRSANMMQDKLARQKAQVLGFPLYANKTYIYIPCGYTLFKHLYNFQNLVPGFPPTNYHLIIDYQVQCDRPDLFSWAEIILGKADIMKGNITWRAIGYYRYTKVMLLVHEGQKNFRLKCTSRAEPRCVQNRSHVIWRTGSGISFEYGRNANVNIRVQPDCSLLFDQVHLFEEDTYYCHTRQLRLEQVGQVWAVTPRIAYRIHIRPQPEMWPKQTEFLVGLTILTIWSSCLTVFWIYLNWYDSSVRQSAMFGTQTQDSGERNAMLEKIYSPYMPDDRILYYKTYQQSST</sequence>
<dbReference type="Proteomes" id="UP000230066">
    <property type="component" value="Unassembled WGS sequence"/>
</dbReference>
<keyword evidence="3" id="KW-1185">Reference proteome</keyword>
<reference evidence="2" key="1">
    <citation type="submission" date="2019-03" db="EMBL/GenBank/DDBJ databases">
        <title>Improved annotation for the trematode Fasciola hepatica.</title>
        <authorList>
            <person name="Choi Y.-J."/>
            <person name="Martin J."/>
            <person name="Mitreva M."/>
        </authorList>
    </citation>
    <scope>NUCLEOTIDE SEQUENCE [LARGE SCALE GENOMIC DNA]</scope>
</reference>
<evidence type="ECO:0000313" key="3">
    <source>
        <dbReference type="Proteomes" id="UP000230066"/>
    </source>
</evidence>
<dbReference type="EMBL" id="JXXN02000617">
    <property type="protein sequence ID" value="THD26827.1"/>
    <property type="molecule type" value="Genomic_DNA"/>
</dbReference>
<feature type="transmembrane region" description="Helical" evidence="1">
    <location>
        <begin position="453"/>
        <end position="474"/>
    </location>
</feature>
<keyword evidence="1" id="KW-0472">Membrane</keyword>
<organism evidence="2 3">
    <name type="scientific">Fasciola hepatica</name>
    <name type="common">Liver fluke</name>
    <dbReference type="NCBI Taxonomy" id="6192"/>
    <lineage>
        <taxon>Eukaryota</taxon>
        <taxon>Metazoa</taxon>
        <taxon>Spiralia</taxon>
        <taxon>Lophotrochozoa</taxon>
        <taxon>Platyhelminthes</taxon>
        <taxon>Trematoda</taxon>
        <taxon>Digenea</taxon>
        <taxon>Plagiorchiida</taxon>
        <taxon>Echinostomata</taxon>
        <taxon>Echinostomatoidea</taxon>
        <taxon>Fasciolidae</taxon>
        <taxon>Fasciola</taxon>
    </lineage>
</organism>
<protein>
    <submittedName>
        <fullName evidence="2">Uncharacterized protein</fullName>
    </submittedName>
</protein>
<proteinExistence type="predicted"/>
<gene>
    <name evidence="2" type="ORF">D915_002406</name>
</gene>
<evidence type="ECO:0000256" key="1">
    <source>
        <dbReference type="SAM" id="Phobius"/>
    </source>
</evidence>
<evidence type="ECO:0000313" key="2">
    <source>
        <dbReference type="EMBL" id="THD26827.1"/>
    </source>
</evidence>
<keyword evidence="1" id="KW-1133">Transmembrane helix</keyword>